<reference evidence="2 3" key="1">
    <citation type="submission" date="2015-05" db="EMBL/GenBank/DDBJ databases">
        <title>Genome sequence of Mycobacterium haemophilum.</title>
        <authorList>
            <person name="Greninger A.L."/>
            <person name="Cunningham G."/>
            <person name="Miller S."/>
        </authorList>
    </citation>
    <scope>NUCLEOTIDE SEQUENCE [LARGE SCALE GENOMIC DNA]</scope>
    <source>
        <strain evidence="3">UC1</strain>
    </source>
</reference>
<dbReference type="STRING" id="1202450.B586_14155"/>
<dbReference type="InterPro" id="IPR025110">
    <property type="entry name" value="AMP-bd_C"/>
</dbReference>
<name>A0A0I9TZQ5_9MYCO</name>
<feature type="domain" description="AMP-binding enzyme C-terminal" evidence="1">
    <location>
        <begin position="25"/>
        <end position="67"/>
    </location>
</feature>
<dbReference type="Proteomes" id="UP000036334">
    <property type="component" value="Unassembled WGS sequence"/>
</dbReference>
<evidence type="ECO:0000313" key="2">
    <source>
        <dbReference type="EMBL" id="KLO35284.1"/>
    </source>
</evidence>
<sequence length="75" mass="8099">MTFIDAVARLMDAMHRYSRPCISSTVDDVAVIGVPDDFWGESVKAIVVSTTELKPDDIIEFCRPAAGGLQMPANG</sequence>
<organism evidence="2 3">
    <name type="scientific">Mycobacterium haemophilum</name>
    <dbReference type="NCBI Taxonomy" id="29311"/>
    <lineage>
        <taxon>Bacteria</taxon>
        <taxon>Bacillati</taxon>
        <taxon>Actinomycetota</taxon>
        <taxon>Actinomycetes</taxon>
        <taxon>Mycobacteriales</taxon>
        <taxon>Mycobacteriaceae</taxon>
        <taxon>Mycobacterium</taxon>
    </lineage>
</organism>
<dbReference type="InterPro" id="IPR045851">
    <property type="entry name" value="AMP-bd_C_sf"/>
</dbReference>
<evidence type="ECO:0000313" key="3">
    <source>
        <dbReference type="Proteomes" id="UP000036334"/>
    </source>
</evidence>
<dbReference type="AlphaFoldDB" id="A0A0I9TZQ5"/>
<accession>A0A0I9TZQ5</accession>
<comment type="caution">
    <text evidence="2">The sequence shown here is derived from an EMBL/GenBank/DDBJ whole genome shotgun (WGS) entry which is preliminary data.</text>
</comment>
<dbReference type="Gene3D" id="3.30.300.30">
    <property type="match status" value="1"/>
</dbReference>
<protein>
    <recommendedName>
        <fullName evidence="1">AMP-binding enzyme C-terminal domain-containing protein</fullName>
    </recommendedName>
</protein>
<proteinExistence type="predicted"/>
<dbReference type="PATRIC" id="fig|29311.18.peg.1687"/>
<gene>
    <name evidence="2" type="ORF">ABH38_16485</name>
</gene>
<dbReference type="SUPFAM" id="SSF56801">
    <property type="entry name" value="Acetyl-CoA synthetase-like"/>
    <property type="match status" value="1"/>
</dbReference>
<evidence type="ECO:0000259" key="1">
    <source>
        <dbReference type="Pfam" id="PF13193"/>
    </source>
</evidence>
<keyword evidence="3" id="KW-1185">Reference proteome</keyword>
<dbReference type="Pfam" id="PF13193">
    <property type="entry name" value="AMP-binding_C"/>
    <property type="match status" value="1"/>
</dbReference>
<dbReference type="EMBL" id="LDPR01000016">
    <property type="protein sequence ID" value="KLO35284.1"/>
    <property type="molecule type" value="Genomic_DNA"/>
</dbReference>